<organism evidence="1 2">
    <name type="scientific">Acetobacter pomorum</name>
    <dbReference type="NCBI Taxonomy" id="65959"/>
    <lineage>
        <taxon>Bacteria</taxon>
        <taxon>Pseudomonadati</taxon>
        <taxon>Pseudomonadota</taxon>
        <taxon>Alphaproteobacteria</taxon>
        <taxon>Acetobacterales</taxon>
        <taxon>Acetobacteraceae</taxon>
        <taxon>Acetobacter</taxon>
    </lineage>
</organism>
<keyword evidence="2" id="KW-1185">Reference proteome</keyword>
<reference evidence="1 2" key="1">
    <citation type="submission" date="2017-10" db="EMBL/GenBank/DDBJ databases">
        <title>Genomic analysis of the genus Acetobacter.</title>
        <authorList>
            <person name="Kim K.H."/>
            <person name="Chun B.H."/>
            <person name="Son A.R."/>
            <person name="Jeon C.O."/>
        </authorList>
    </citation>
    <scope>NUCLEOTIDE SEQUENCE [LARGE SCALE GENOMIC DNA]</scope>
    <source>
        <strain evidence="1 2">LHT 2458</strain>
    </source>
</reference>
<evidence type="ECO:0000313" key="1">
    <source>
        <dbReference type="EMBL" id="PHY92769.1"/>
    </source>
</evidence>
<evidence type="ECO:0000313" key="2">
    <source>
        <dbReference type="Proteomes" id="UP000228751"/>
    </source>
</evidence>
<dbReference type="EMBL" id="PEBQ01000196">
    <property type="protein sequence ID" value="PHY92769.1"/>
    <property type="molecule type" value="Genomic_DNA"/>
</dbReference>
<proteinExistence type="predicted"/>
<dbReference type="RefSeq" id="WP_099542248.1">
    <property type="nucleotide sequence ID" value="NZ_PEBQ01000196.1"/>
</dbReference>
<sequence length="137" mass="14865">MNKYPDSYLLDALDRHALNLSPTISGYGAVAPDGRDFWGKNIRACLNSAVSALECDKENTFQGFSKGEKVMISPPCTPQIISYGGAREGFPANTVGKTGLISSFDRKTLSLKTVCVTIDGQSYWGNHSEIKKVQDNA</sequence>
<protein>
    <submittedName>
        <fullName evidence="1">Uncharacterized protein</fullName>
    </submittedName>
</protein>
<dbReference type="AlphaFoldDB" id="A0A2G4R892"/>
<accession>A0A2G4R892</accession>
<name>A0A2G4R892_9PROT</name>
<gene>
    <name evidence="1" type="ORF">CSR02_15180</name>
</gene>
<dbReference type="Proteomes" id="UP000228751">
    <property type="component" value="Unassembled WGS sequence"/>
</dbReference>
<comment type="caution">
    <text evidence="1">The sequence shown here is derived from an EMBL/GenBank/DDBJ whole genome shotgun (WGS) entry which is preliminary data.</text>
</comment>